<dbReference type="AlphaFoldDB" id="A0A1S3YH43"/>
<organism evidence="1">
    <name type="scientific">Nicotiana tabacum</name>
    <name type="common">Common tobacco</name>
    <dbReference type="NCBI Taxonomy" id="4097"/>
    <lineage>
        <taxon>Eukaryota</taxon>
        <taxon>Viridiplantae</taxon>
        <taxon>Streptophyta</taxon>
        <taxon>Embryophyta</taxon>
        <taxon>Tracheophyta</taxon>
        <taxon>Spermatophyta</taxon>
        <taxon>Magnoliopsida</taxon>
        <taxon>eudicotyledons</taxon>
        <taxon>Gunneridae</taxon>
        <taxon>Pentapetalae</taxon>
        <taxon>asterids</taxon>
        <taxon>lamiids</taxon>
        <taxon>Solanales</taxon>
        <taxon>Solanaceae</taxon>
        <taxon>Nicotianoideae</taxon>
        <taxon>Nicotianeae</taxon>
        <taxon>Nicotiana</taxon>
    </lineage>
</organism>
<feature type="non-terminal residue" evidence="1">
    <location>
        <position position="1"/>
    </location>
</feature>
<gene>
    <name evidence="1" type="primary">LOC107776121</name>
</gene>
<dbReference type="OMA" id="ELSNIWW"/>
<proteinExistence type="predicted"/>
<evidence type="ECO:0008006" key="2">
    <source>
        <dbReference type="Google" id="ProtNLM"/>
    </source>
</evidence>
<protein>
    <recommendedName>
        <fullName evidence="2">FBD domain-containing protein</fullName>
    </recommendedName>
</protein>
<dbReference type="RefSeq" id="XP_016451440.1">
    <property type="nucleotide sequence ID" value="XM_016595954.1"/>
</dbReference>
<accession>A0A1S3YH43</accession>
<name>A0A1S3YH43_TOBAC</name>
<dbReference type="PaxDb" id="4097-A0A1S3YH43"/>
<dbReference type="KEGG" id="nta:107776121"/>
<evidence type="ECO:0000313" key="1">
    <source>
        <dbReference type="RefSeq" id="XP_016451440.1"/>
    </source>
</evidence>
<sequence>ISYSFLSNIQIIAPCLKSFDFAKGSVFLINSPLLPKLSLVNTDFSMGHGKYGLAKFFESFPALKASPLGLLCGVQSLVAGEVPKELPSALTRLYLSDVCVDEGWTLCALCLIRSSPYLQEIEVQLDYELSNIWWLDQETSCVSLEVKGFSNVPILNHLRVVKVINTTGKKCEKLLIKLLLAKSLMLVRMVIETRLDSPVTRLELPTELIQFPRASPNAEVIYIGS</sequence>
<reference evidence="1" key="1">
    <citation type="submission" date="2025-08" db="UniProtKB">
        <authorList>
            <consortium name="RefSeq"/>
        </authorList>
    </citation>
    <scope>IDENTIFICATION</scope>
</reference>